<dbReference type="SUPFAM" id="SSF56935">
    <property type="entry name" value="Porins"/>
    <property type="match status" value="1"/>
</dbReference>
<evidence type="ECO:0000256" key="4">
    <source>
        <dbReference type="ARBA" id="ARBA00023136"/>
    </source>
</evidence>
<reference evidence="6 7" key="1">
    <citation type="submission" date="2014-11" db="EMBL/GenBank/DDBJ databases">
        <title>Genomics and ecophysiology of heterotrophic nitrogen fixing bacteria isolated from estuarine surface water.</title>
        <authorList>
            <person name="Bentzon-Tilia M."/>
            <person name="Severin I."/>
            <person name="Hansen L.H."/>
            <person name="Riemann L."/>
        </authorList>
    </citation>
    <scope>NUCLEOTIDE SEQUENCE [LARGE SCALE GENOMIC DNA]</scope>
    <source>
        <strain evidence="6 7">BAL398</strain>
    </source>
</reference>
<dbReference type="Proteomes" id="UP000032515">
    <property type="component" value="Unassembled WGS sequence"/>
</dbReference>
<name>A0A0D7E204_RHOPL</name>
<keyword evidence="4" id="KW-0472">Membrane</keyword>
<evidence type="ECO:0000256" key="2">
    <source>
        <dbReference type="ARBA" id="ARBA00005722"/>
    </source>
</evidence>
<dbReference type="PANTHER" id="PTHR38776">
    <property type="entry name" value="MLTA-INTERACTING PROTEIN-RELATED"/>
    <property type="match status" value="1"/>
</dbReference>
<dbReference type="EMBL" id="JXXE01000651">
    <property type="protein sequence ID" value="KIZ34843.1"/>
    <property type="molecule type" value="Genomic_DNA"/>
</dbReference>
<keyword evidence="5" id="KW-0998">Cell outer membrane</keyword>
<evidence type="ECO:0000313" key="7">
    <source>
        <dbReference type="Proteomes" id="UP000032515"/>
    </source>
</evidence>
<proteinExistence type="inferred from homology"/>
<dbReference type="InterPro" id="IPR010583">
    <property type="entry name" value="MipA"/>
</dbReference>
<dbReference type="GO" id="GO:0009279">
    <property type="term" value="C:cell outer membrane"/>
    <property type="evidence" value="ECO:0007669"/>
    <property type="project" value="UniProtKB-SubCell"/>
</dbReference>
<evidence type="ECO:0000313" key="6">
    <source>
        <dbReference type="EMBL" id="KIZ34843.1"/>
    </source>
</evidence>
<accession>A0A0D7E204</accession>
<gene>
    <name evidence="6" type="ORF">OO17_26310</name>
</gene>
<evidence type="ECO:0000256" key="1">
    <source>
        <dbReference type="ARBA" id="ARBA00004442"/>
    </source>
</evidence>
<dbReference type="AlphaFoldDB" id="A0A0D7E204"/>
<dbReference type="PATRIC" id="fig|1076.23.peg.1770"/>
<evidence type="ECO:0000256" key="3">
    <source>
        <dbReference type="ARBA" id="ARBA00022729"/>
    </source>
</evidence>
<organism evidence="6 7">
    <name type="scientific">Rhodopseudomonas palustris</name>
    <dbReference type="NCBI Taxonomy" id="1076"/>
    <lineage>
        <taxon>Bacteria</taxon>
        <taxon>Pseudomonadati</taxon>
        <taxon>Pseudomonadota</taxon>
        <taxon>Alphaproteobacteria</taxon>
        <taxon>Hyphomicrobiales</taxon>
        <taxon>Nitrobacteraceae</taxon>
        <taxon>Rhodopseudomonas</taxon>
    </lineage>
</organism>
<dbReference type="PANTHER" id="PTHR38776:SF1">
    <property type="entry name" value="MLTA-INTERACTING PROTEIN-RELATED"/>
    <property type="match status" value="1"/>
</dbReference>
<protein>
    <submittedName>
        <fullName evidence="6">MltA-interacting MipA family protein</fullName>
    </submittedName>
</protein>
<evidence type="ECO:0000256" key="5">
    <source>
        <dbReference type="ARBA" id="ARBA00023237"/>
    </source>
</evidence>
<comment type="subcellular location">
    <subcellularLocation>
        <location evidence="1">Cell outer membrane</location>
    </subcellularLocation>
</comment>
<comment type="caution">
    <text evidence="6">The sequence shown here is derived from an EMBL/GenBank/DDBJ whole genome shotgun (WGS) entry which is preliminary data.</text>
</comment>
<dbReference type="Pfam" id="PF06629">
    <property type="entry name" value="MipA"/>
    <property type="match status" value="1"/>
</dbReference>
<sequence length="213" mass="22820">MLVPKYEGADAFRVLPIPLASAHYGRVSVDSRGVTLNVFSPGDFSFDLRGGYELGRYESDSDDLKGLGDIGFAGVVGGIASYNLGPVKFYGSLDRTIGGSEGLVARFGVNATHTYDRFTLSAGVSATWADDKYMRAYFGVTPEQSARSGLSTFNANAGFKRADFTTSTTYMISEHWLVRGQAGVGYLLGDAANSPIVKDKLQPSGMLSIGYKF</sequence>
<comment type="similarity">
    <text evidence="2">Belongs to the MipA/OmpV family.</text>
</comment>
<keyword evidence="3" id="KW-0732">Signal</keyword>